<feature type="signal peptide" evidence="1">
    <location>
        <begin position="1"/>
        <end position="19"/>
    </location>
</feature>
<evidence type="ECO:0000256" key="1">
    <source>
        <dbReference type="SAM" id="SignalP"/>
    </source>
</evidence>
<protein>
    <submittedName>
        <fullName evidence="2">Uncharacterized protein</fullName>
    </submittedName>
</protein>
<reference evidence="2 3" key="1">
    <citation type="journal article" date="2018" name="PLoS Genet.">
        <title>Repeat elements organise 3D genome structure and mediate transcription in the filamentous fungus Epichloe festucae.</title>
        <authorList>
            <person name="Winter D.J."/>
            <person name="Ganley A.R.D."/>
            <person name="Young C.A."/>
            <person name="Liachko I."/>
            <person name="Schardl C.L."/>
            <person name="Dupont P.Y."/>
            <person name="Berry D."/>
            <person name="Ram A."/>
            <person name="Scott B."/>
            <person name="Cox M.P."/>
        </authorList>
    </citation>
    <scope>NUCLEOTIDE SEQUENCE [LARGE SCALE GENOMIC DNA]</scope>
    <source>
        <strain evidence="2 3">Fl1</strain>
    </source>
</reference>
<dbReference type="AlphaFoldDB" id="A0A7S9KP58"/>
<evidence type="ECO:0000313" key="2">
    <source>
        <dbReference type="EMBL" id="QPG96436.1"/>
    </source>
</evidence>
<dbReference type="Proteomes" id="UP000594364">
    <property type="component" value="Chromosome 2"/>
</dbReference>
<name>A0A7S9KP58_EPIFF</name>
<evidence type="ECO:0000313" key="3">
    <source>
        <dbReference type="Proteomes" id="UP000594364"/>
    </source>
</evidence>
<accession>A0A7S9KP58</accession>
<dbReference type="EMBL" id="CP031386">
    <property type="protein sequence ID" value="QPG96436.1"/>
    <property type="molecule type" value="Genomic_DNA"/>
</dbReference>
<dbReference type="OrthoDB" id="4957688at2759"/>
<feature type="chain" id="PRO_5034836370" evidence="1">
    <location>
        <begin position="20"/>
        <end position="107"/>
    </location>
</feature>
<proteinExistence type="predicted"/>
<keyword evidence="3" id="KW-1185">Reference proteome</keyword>
<organism evidence="2 3">
    <name type="scientific">Epichloe festucae (strain Fl1)</name>
    <dbReference type="NCBI Taxonomy" id="877507"/>
    <lineage>
        <taxon>Eukaryota</taxon>
        <taxon>Fungi</taxon>
        <taxon>Dikarya</taxon>
        <taxon>Ascomycota</taxon>
        <taxon>Pezizomycotina</taxon>
        <taxon>Sordariomycetes</taxon>
        <taxon>Hypocreomycetidae</taxon>
        <taxon>Hypocreales</taxon>
        <taxon>Clavicipitaceae</taxon>
        <taxon>Epichloe</taxon>
    </lineage>
</organism>
<gene>
    <name evidence="2" type="ORF">C2857_004187</name>
</gene>
<keyword evidence="1" id="KW-0732">Signal</keyword>
<sequence length="107" mass="11906">MQSFSVLPIALALLGIAEAQRVSFSPGGPSKIIVGDGFRCYEYSGTVKHVDAQNGVEAIFYNRPGCSGSRQVSTWGSTTLDQNFEFQSIRLTNYDAEKSYREETMYY</sequence>